<dbReference type="EMBL" id="CAKOFQ010008707">
    <property type="protein sequence ID" value="CAH2015508.1"/>
    <property type="molecule type" value="Genomic_DNA"/>
</dbReference>
<reference evidence="2" key="1">
    <citation type="submission" date="2022-03" db="EMBL/GenBank/DDBJ databases">
        <authorList>
            <person name="Sayadi A."/>
        </authorList>
    </citation>
    <scope>NUCLEOTIDE SEQUENCE</scope>
</reference>
<dbReference type="AlphaFoldDB" id="A0A9P0MLH5"/>
<feature type="region of interest" description="Disordered" evidence="1">
    <location>
        <begin position="145"/>
        <end position="264"/>
    </location>
</feature>
<keyword evidence="3" id="KW-1185">Reference proteome</keyword>
<name>A0A9P0MLH5_ACAOB</name>
<protein>
    <submittedName>
        <fullName evidence="2">Uncharacterized protein</fullName>
    </submittedName>
</protein>
<feature type="compositionally biased region" description="Basic and acidic residues" evidence="1">
    <location>
        <begin position="232"/>
        <end position="241"/>
    </location>
</feature>
<gene>
    <name evidence="2" type="ORF">ACAOBT_LOCUS34805</name>
</gene>
<feature type="compositionally biased region" description="Basic and acidic residues" evidence="1">
    <location>
        <begin position="250"/>
        <end position="261"/>
    </location>
</feature>
<proteinExistence type="predicted"/>
<dbReference type="Proteomes" id="UP001152888">
    <property type="component" value="Unassembled WGS sequence"/>
</dbReference>
<organism evidence="2 3">
    <name type="scientific">Acanthoscelides obtectus</name>
    <name type="common">Bean weevil</name>
    <name type="synonym">Bruchus obtectus</name>
    <dbReference type="NCBI Taxonomy" id="200917"/>
    <lineage>
        <taxon>Eukaryota</taxon>
        <taxon>Metazoa</taxon>
        <taxon>Ecdysozoa</taxon>
        <taxon>Arthropoda</taxon>
        <taxon>Hexapoda</taxon>
        <taxon>Insecta</taxon>
        <taxon>Pterygota</taxon>
        <taxon>Neoptera</taxon>
        <taxon>Endopterygota</taxon>
        <taxon>Coleoptera</taxon>
        <taxon>Polyphaga</taxon>
        <taxon>Cucujiformia</taxon>
        <taxon>Chrysomeloidea</taxon>
        <taxon>Chrysomelidae</taxon>
        <taxon>Bruchinae</taxon>
        <taxon>Bruchini</taxon>
        <taxon>Acanthoscelides</taxon>
    </lineage>
</organism>
<dbReference type="OrthoDB" id="1738954at2759"/>
<feature type="compositionally biased region" description="Basic and acidic residues" evidence="1">
    <location>
        <begin position="153"/>
        <end position="205"/>
    </location>
</feature>
<evidence type="ECO:0000313" key="2">
    <source>
        <dbReference type="EMBL" id="CAH2015508.1"/>
    </source>
</evidence>
<feature type="compositionally biased region" description="Polar residues" evidence="1">
    <location>
        <begin position="217"/>
        <end position="230"/>
    </location>
</feature>
<sequence>MIERNYVLPDLNRTLFQDALKKRSRGIRDSIVHARVSSTRNLTGGMLANPENLNECVPHFCESGDQYPGECKEPCEEDFICCPICNCFIQLQGKEKVTCSTSCDYFQQRKESCPECECRLSERPYSTDSTGRQYFQSSCKIKWSDDSVNSGRKSSDKSGESWENKHTVETEHSVETKHSVSREDSLERRRSRESGHSSVREDSLESVHSNSRRLSEQTEASSGRRSSVGSEKSAEREDSPGKKMSGGRKQSGEGKGSEARAGKLRPANKKDCDFYLRCLHRECTSVDADPNNHLLGIRTGYASCISE</sequence>
<comment type="caution">
    <text evidence="2">The sequence shown here is derived from an EMBL/GenBank/DDBJ whole genome shotgun (WGS) entry which is preliminary data.</text>
</comment>
<evidence type="ECO:0000256" key="1">
    <source>
        <dbReference type="SAM" id="MobiDB-lite"/>
    </source>
</evidence>
<evidence type="ECO:0000313" key="3">
    <source>
        <dbReference type="Proteomes" id="UP001152888"/>
    </source>
</evidence>
<accession>A0A9P0MLH5</accession>